<dbReference type="Proteomes" id="UP000548582">
    <property type="component" value="Unassembled WGS sequence"/>
</dbReference>
<protein>
    <submittedName>
        <fullName evidence="1">Uncharacterized protein</fullName>
    </submittedName>
</protein>
<dbReference type="AlphaFoldDB" id="A0A848EEF3"/>
<gene>
    <name evidence="1" type="ORF">GWK16_14535</name>
</gene>
<dbReference type="RefSeq" id="WP_170054679.1">
    <property type="nucleotide sequence ID" value="NZ_JABBKX010000004.1"/>
</dbReference>
<evidence type="ECO:0000313" key="2">
    <source>
        <dbReference type="Proteomes" id="UP000548582"/>
    </source>
</evidence>
<proteinExistence type="predicted"/>
<keyword evidence="2" id="KW-1185">Reference proteome</keyword>
<organism evidence="1 2">
    <name type="scientific">Neoroseomonas marina</name>
    <dbReference type="NCBI Taxonomy" id="1232220"/>
    <lineage>
        <taxon>Bacteria</taxon>
        <taxon>Pseudomonadati</taxon>
        <taxon>Pseudomonadota</taxon>
        <taxon>Alphaproteobacteria</taxon>
        <taxon>Acetobacterales</taxon>
        <taxon>Acetobacteraceae</taxon>
        <taxon>Neoroseomonas</taxon>
    </lineage>
</organism>
<dbReference type="EMBL" id="JABBKX010000004">
    <property type="protein sequence ID" value="NMJ42462.1"/>
    <property type="molecule type" value="Genomic_DNA"/>
</dbReference>
<accession>A0A848EEF3</accession>
<sequence>MAMSDRDAAAVNEEILALVQRCLSKLDGCQGHTCEMIAILDRLIDKGAEIDSKMASMDSLVALIHRHL</sequence>
<reference evidence="1 2" key="1">
    <citation type="submission" date="2020-03" db="EMBL/GenBank/DDBJ databases">
        <authorList>
            <person name="Sun Q."/>
        </authorList>
    </citation>
    <scope>NUCLEOTIDE SEQUENCE [LARGE SCALE GENOMIC DNA]</scope>
    <source>
        <strain evidence="1 2">JC162</strain>
    </source>
</reference>
<comment type="caution">
    <text evidence="1">The sequence shown here is derived from an EMBL/GenBank/DDBJ whole genome shotgun (WGS) entry which is preliminary data.</text>
</comment>
<name>A0A848EEF3_9PROT</name>
<evidence type="ECO:0000313" key="1">
    <source>
        <dbReference type="EMBL" id="NMJ42462.1"/>
    </source>
</evidence>